<accession>A0ABW8SQ60</accession>
<feature type="domain" description="Chemotaxis methyl-accepting receptor HlyB-like 4HB MCP" evidence="2">
    <location>
        <begin position="18"/>
        <end position="176"/>
    </location>
</feature>
<evidence type="ECO:0000256" key="1">
    <source>
        <dbReference type="SAM" id="Phobius"/>
    </source>
</evidence>
<dbReference type="InterPro" id="IPR024478">
    <property type="entry name" value="HlyB_4HB_MCP"/>
</dbReference>
<dbReference type="EMBL" id="JBJHZX010000051">
    <property type="protein sequence ID" value="MFL0198214.1"/>
    <property type="molecule type" value="Genomic_DNA"/>
</dbReference>
<keyword evidence="1" id="KW-1133">Transmembrane helix</keyword>
<keyword evidence="4" id="KW-1185">Reference proteome</keyword>
<dbReference type="Proteomes" id="UP001623660">
    <property type="component" value="Unassembled WGS sequence"/>
</dbReference>
<evidence type="ECO:0000313" key="4">
    <source>
        <dbReference type="Proteomes" id="UP001623660"/>
    </source>
</evidence>
<dbReference type="RefSeq" id="WP_406794321.1">
    <property type="nucleotide sequence ID" value="NZ_JBJHZX010000051.1"/>
</dbReference>
<gene>
    <name evidence="3" type="ORF">ACJDU8_22015</name>
</gene>
<protein>
    <submittedName>
        <fullName evidence="3">MCP four helix bundle domain-containing protein</fullName>
    </submittedName>
</protein>
<proteinExistence type="predicted"/>
<dbReference type="Pfam" id="PF12729">
    <property type="entry name" value="4HB_MCP_1"/>
    <property type="match status" value="1"/>
</dbReference>
<evidence type="ECO:0000313" key="3">
    <source>
        <dbReference type="EMBL" id="MFL0198214.1"/>
    </source>
</evidence>
<keyword evidence="1" id="KW-0812">Transmembrane</keyword>
<name>A0ABW8SQ60_9CLOT</name>
<organism evidence="3 4">
    <name type="scientific">Candidatus Clostridium eludens</name>
    <dbReference type="NCBI Taxonomy" id="3381663"/>
    <lineage>
        <taxon>Bacteria</taxon>
        <taxon>Bacillati</taxon>
        <taxon>Bacillota</taxon>
        <taxon>Clostridia</taxon>
        <taxon>Eubacteriales</taxon>
        <taxon>Clostridiaceae</taxon>
        <taxon>Clostridium</taxon>
    </lineage>
</organism>
<evidence type="ECO:0000259" key="2">
    <source>
        <dbReference type="Pfam" id="PF12729"/>
    </source>
</evidence>
<keyword evidence="1" id="KW-0472">Membrane</keyword>
<sequence>MNFFKNIKARRIFGSFYVKVALLAIVVSLIGIILFKITYEKSIEMYNHRLQSIYMLDTIKDNSFHIENNLMKLIQLTDDSNKKDMEKEIQTIINMDEKYITSCENLSINNNERQTYEICKSDFKKYRTLIENELKLIEVKNFNEAYKQSTQIPVIDHTIMDDLDKLINTNYNEARKLLRHPFYIY</sequence>
<feature type="transmembrane region" description="Helical" evidence="1">
    <location>
        <begin position="12"/>
        <end position="35"/>
    </location>
</feature>
<comment type="caution">
    <text evidence="3">The sequence shown here is derived from an EMBL/GenBank/DDBJ whole genome shotgun (WGS) entry which is preliminary data.</text>
</comment>
<reference evidence="3 4" key="1">
    <citation type="submission" date="2024-11" db="EMBL/GenBank/DDBJ databases">
        <authorList>
            <person name="Heng Y.C."/>
            <person name="Lim A.C.H."/>
            <person name="Lee J.K.Y."/>
            <person name="Kittelmann S."/>
        </authorList>
    </citation>
    <scope>NUCLEOTIDE SEQUENCE [LARGE SCALE GENOMIC DNA]</scope>
    <source>
        <strain evidence="3 4">WILCCON 0269</strain>
    </source>
</reference>